<evidence type="ECO:0000256" key="5">
    <source>
        <dbReference type="ARBA" id="ARBA00022741"/>
    </source>
</evidence>
<evidence type="ECO:0000256" key="4">
    <source>
        <dbReference type="ARBA" id="ARBA00022679"/>
    </source>
</evidence>
<dbReference type="Pfam" id="PF13426">
    <property type="entry name" value="PAS_9"/>
    <property type="match status" value="1"/>
</dbReference>
<keyword evidence="4" id="KW-0808">Transferase</keyword>
<protein>
    <recommendedName>
        <fullName evidence="2">histidine kinase</fullName>
        <ecNumber evidence="2">2.7.13.3</ecNumber>
    </recommendedName>
</protein>
<feature type="transmembrane region" description="Helical" evidence="9">
    <location>
        <begin position="274"/>
        <end position="296"/>
    </location>
</feature>
<proteinExistence type="predicted"/>
<keyword evidence="8" id="KW-0902">Two-component regulatory system</keyword>
<dbReference type="PRINTS" id="PR00344">
    <property type="entry name" value="BCTRLSENSOR"/>
</dbReference>
<dbReference type="Proteomes" id="UP000765160">
    <property type="component" value="Unassembled WGS sequence"/>
</dbReference>
<evidence type="ECO:0000313" key="12">
    <source>
        <dbReference type="Proteomes" id="UP000765160"/>
    </source>
</evidence>
<reference evidence="11 12" key="1">
    <citation type="submission" date="2020-03" db="EMBL/GenBank/DDBJ databases">
        <title>Roseomonas selenitidurans sp. nov. isolated from soil.</title>
        <authorList>
            <person name="Liu H."/>
        </authorList>
    </citation>
    <scope>NUCLEOTIDE SEQUENCE [LARGE SCALE GENOMIC DNA]</scope>
    <source>
        <strain evidence="11 12">JCM 15073</strain>
    </source>
</reference>
<dbReference type="Gene3D" id="3.30.450.20">
    <property type="entry name" value="PAS domain"/>
    <property type="match status" value="3"/>
</dbReference>
<keyword evidence="9" id="KW-0812">Transmembrane</keyword>
<gene>
    <name evidence="11" type="ORF">HB662_24865</name>
</gene>
<evidence type="ECO:0000259" key="10">
    <source>
        <dbReference type="PROSITE" id="PS50109"/>
    </source>
</evidence>
<keyword evidence="3" id="KW-0597">Phosphoprotein</keyword>
<evidence type="ECO:0000256" key="6">
    <source>
        <dbReference type="ARBA" id="ARBA00022777"/>
    </source>
</evidence>
<evidence type="ECO:0000256" key="7">
    <source>
        <dbReference type="ARBA" id="ARBA00022840"/>
    </source>
</evidence>
<comment type="caution">
    <text evidence="11">The sequence shown here is derived from an EMBL/GenBank/DDBJ whole genome shotgun (WGS) entry which is preliminary data.</text>
</comment>
<dbReference type="InterPro" id="IPR004358">
    <property type="entry name" value="Sig_transdc_His_kin-like_C"/>
</dbReference>
<dbReference type="SMART" id="SM00091">
    <property type="entry name" value="PAS"/>
    <property type="match status" value="1"/>
</dbReference>
<dbReference type="SUPFAM" id="SSF55785">
    <property type="entry name" value="PYP-like sensor domain (PAS domain)"/>
    <property type="match status" value="1"/>
</dbReference>
<dbReference type="PROSITE" id="PS50109">
    <property type="entry name" value="HIS_KIN"/>
    <property type="match status" value="1"/>
</dbReference>
<dbReference type="PANTHER" id="PTHR43065:SF10">
    <property type="entry name" value="PEROXIDE STRESS-ACTIVATED HISTIDINE KINASE MAK3"/>
    <property type="match status" value="1"/>
</dbReference>
<dbReference type="InterPro" id="IPR035965">
    <property type="entry name" value="PAS-like_dom_sf"/>
</dbReference>
<dbReference type="CDD" id="cd12914">
    <property type="entry name" value="PDC1_DGC_like"/>
    <property type="match status" value="1"/>
</dbReference>
<dbReference type="InterPro" id="IPR003594">
    <property type="entry name" value="HATPase_dom"/>
</dbReference>
<evidence type="ECO:0000256" key="1">
    <source>
        <dbReference type="ARBA" id="ARBA00000085"/>
    </source>
</evidence>
<dbReference type="SUPFAM" id="SSF47384">
    <property type="entry name" value="Homodimeric domain of signal transducing histidine kinase"/>
    <property type="match status" value="1"/>
</dbReference>
<dbReference type="SUPFAM" id="SSF55874">
    <property type="entry name" value="ATPase domain of HSP90 chaperone/DNA topoisomerase II/histidine kinase"/>
    <property type="match status" value="1"/>
</dbReference>
<name>A0ABX1F6M0_9PROT</name>
<sequence length="679" mass="74161">MPWLMALALALPGLLFGFVAWHDRGAVLRQAEQRVHDVTAILEENARSVLQSHELVGALTEALVRNLDWDAIATSGKLHDELRAIADHFPQVHSIWLADAAGQIRSTSMLFPVEPFSIATRDYFRALSSRDEPLYIGQVVLGRVSNNANFNIARRRNRPDGTFDGVVVVSAWPSTLSNFWSQVVPNMASMSLLFRDDGAVLARSLEPDRQYAPLDPEGILMRQVAGDESGLFWGIPDGSSEPHIMAFHRIDGFPVVVAHGISVNQALAPWREHLVVYGLFFLLATAGFAVLTAIAVRRIRDRVVAERMAARFAGVLNAAPDPMMVVRQDLTITFANNQAGRVFGYAGGIPQGTRLDALITGESGAMEQLQRGRDFVWSEEAPPLQGLELTGRRTSGSTFPADVTVSPVQLDGEALLIAQVRDTTERRRLEAAFENSRLQMMASARLSALGTMAGGIAHEINNPLAVIHAKSMDLVEDLEEDLLEPAQVMETARQIVQYTERIAGIIASMRRIARDGVSDPPAEVPVGDIVAYVMDVCRERFRDRGVGLTVTQPEPSPVLLCREVQVAQVLLNLLQNAFDAVQEQPGERQVRLEVAEADGMVRIAVTDNGPGVPDALRNRIMEPFFTTKPPGKGTGLGLSLSRGIADEHGGKLEYQDVAVGSRFVLTLPMFSNGSANARK</sequence>
<dbReference type="PANTHER" id="PTHR43065">
    <property type="entry name" value="SENSOR HISTIDINE KINASE"/>
    <property type="match status" value="1"/>
</dbReference>
<comment type="catalytic activity">
    <reaction evidence="1">
        <text>ATP + protein L-histidine = ADP + protein N-phospho-L-histidine.</text>
        <dbReference type="EC" id="2.7.13.3"/>
    </reaction>
</comment>
<dbReference type="CDD" id="cd12915">
    <property type="entry name" value="PDC2_DGC_like"/>
    <property type="match status" value="1"/>
</dbReference>
<keyword evidence="12" id="KW-1185">Reference proteome</keyword>
<dbReference type="SMART" id="SM00387">
    <property type="entry name" value="HATPase_c"/>
    <property type="match status" value="1"/>
</dbReference>
<feature type="domain" description="Histidine kinase" evidence="10">
    <location>
        <begin position="455"/>
        <end position="671"/>
    </location>
</feature>
<dbReference type="InterPro" id="IPR003661">
    <property type="entry name" value="HisK_dim/P_dom"/>
</dbReference>
<dbReference type="Gene3D" id="3.30.565.10">
    <property type="entry name" value="Histidine kinase-like ATPase, C-terminal domain"/>
    <property type="match status" value="1"/>
</dbReference>
<dbReference type="InterPro" id="IPR036097">
    <property type="entry name" value="HisK_dim/P_sf"/>
</dbReference>
<evidence type="ECO:0000313" key="11">
    <source>
        <dbReference type="EMBL" id="NKE48033.1"/>
    </source>
</evidence>
<keyword evidence="6" id="KW-0418">Kinase</keyword>
<organism evidence="11 12">
    <name type="scientific">Falsiroseomonas frigidaquae</name>
    <dbReference type="NCBI Taxonomy" id="487318"/>
    <lineage>
        <taxon>Bacteria</taxon>
        <taxon>Pseudomonadati</taxon>
        <taxon>Pseudomonadota</taxon>
        <taxon>Alphaproteobacteria</taxon>
        <taxon>Acetobacterales</taxon>
        <taxon>Roseomonadaceae</taxon>
        <taxon>Falsiroseomonas</taxon>
    </lineage>
</organism>
<dbReference type="InterPro" id="IPR036890">
    <property type="entry name" value="HATPase_C_sf"/>
</dbReference>
<dbReference type="NCBIfam" id="TIGR00229">
    <property type="entry name" value="sensory_box"/>
    <property type="match status" value="1"/>
</dbReference>
<dbReference type="CDD" id="cd00082">
    <property type="entry name" value="HisKA"/>
    <property type="match status" value="1"/>
</dbReference>
<dbReference type="Gene3D" id="1.10.287.130">
    <property type="match status" value="1"/>
</dbReference>
<keyword evidence="9" id="KW-1133">Transmembrane helix</keyword>
<evidence type="ECO:0000256" key="2">
    <source>
        <dbReference type="ARBA" id="ARBA00012438"/>
    </source>
</evidence>
<keyword evidence="7" id="KW-0067">ATP-binding</keyword>
<dbReference type="Pfam" id="PF02518">
    <property type="entry name" value="HATPase_c"/>
    <property type="match status" value="1"/>
</dbReference>
<dbReference type="RefSeq" id="WP_168053940.1">
    <property type="nucleotide sequence ID" value="NZ_JAAVTX010000007.1"/>
</dbReference>
<dbReference type="CDD" id="cd00130">
    <property type="entry name" value="PAS"/>
    <property type="match status" value="1"/>
</dbReference>
<dbReference type="InterPro" id="IPR000014">
    <property type="entry name" value="PAS"/>
</dbReference>
<dbReference type="EC" id="2.7.13.3" evidence="2"/>
<dbReference type="EMBL" id="JAAVTX010000007">
    <property type="protein sequence ID" value="NKE48033.1"/>
    <property type="molecule type" value="Genomic_DNA"/>
</dbReference>
<dbReference type="SMART" id="SM00388">
    <property type="entry name" value="HisKA"/>
    <property type="match status" value="1"/>
</dbReference>
<accession>A0ABX1F6M0</accession>
<evidence type="ECO:0000256" key="3">
    <source>
        <dbReference type="ARBA" id="ARBA00022553"/>
    </source>
</evidence>
<keyword evidence="5" id="KW-0547">Nucleotide-binding</keyword>
<evidence type="ECO:0000256" key="8">
    <source>
        <dbReference type="ARBA" id="ARBA00023012"/>
    </source>
</evidence>
<evidence type="ECO:0000256" key="9">
    <source>
        <dbReference type="SAM" id="Phobius"/>
    </source>
</evidence>
<keyword evidence="9" id="KW-0472">Membrane</keyword>
<dbReference type="InterPro" id="IPR005467">
    <property type="entry name" value="His_kinase_dom"/>
</dbReference>